<dbReference type="Proteomes" id="UP000196320">
    <property type="component" value="Unassembled WGS sequence"/>
</dbReference>
<evidence type="ECO:0000313" key="1">
    <source>
        <dbReference type="EMBL" id="SJN38581.1"/>
    </source>
</evidence>
<evidence type="ECO:0000313" key="2">
    <source>
        <dbReference type="Proteomes" id="UP000196320"/>
    </source>
</evidence>
<sequence length="229" mass="23437">MDRKDRAVTDVKIALISATPLAIAPAAAAVSAAIPNSTVWNLLDDRLLADLKQQGEMTGPLADRMDILIESALAGGADGVLLTCSQYGVRADYRDLATDGVAVFSADGPLFNATVRLAPASVLLVASLESAAADSTARLNAAFAAAGVATSIRSLVVPAAANPLAVDELVAHLSTAISEVTEPYDVVVLAQYSLAPAAESLRAHIAVPVLDGPSVAASRLRDAIESAQR</sequence>
<gene>
    <name evidence="1" type="ORF">FM104_10205</name>
</gene>
<keyword evidence="2" id="KW-1185">Reference proteome</keyword>
<protein>
    <submittedName>
        <fullName evidence="1">Uncharacterized protein SCO0976</fullName>
    </submittedName>
</protein>
<proteinExistence type="predicted"/>
<accession>A0A1R4K294</accession>
<dbReference type="AlphaFoldDB" id="A0A1R4K294"/>
<organism evidence="1 2">
    <name type="scientific">Microbacterium esteraromaticum</name>
    <dbReference type="NCBI Taxonomy" id="57043"/>
    <lineage>
        <taxon>Bacteria</taxon>
        <taxon>Bacillati</taxon>
        <taxon>Actinomycetota</taxon>
        <taxon>Actinomycetes</taxon>
        <taxon>Micrococcales</taxon>
        <taxon>Microbacteriaceae</taxon>
        <taxon>Microbacterium</taxon>
    </lineage>
</organism>
<dbReference type="EMBL" id="FUKO01000022">
    <property type="protein sequence ID" value="SJN38581.1"/>
    <property type="molecule type" value="Genomic_DNA"/>
</dbReference>
<name>A0A1R4K294_9MICO</name>
<reference evidence="1 2" key="1">
    <citation type="submission" date="2017-02" db="EMBL/GenBank/DDBJ databases">
        <authorList>
            <person name="Peterson S.W."/>
        </authorList>
    </citation>
    <scope>NUCLEOTIDE SEQUENCE [LARGE SCALE GENOMIC DNA]</scope>
    <source>
        <strain evidence="1 2">B Mb 05.01</strain>
    </source>
</reference>